<dbReference type="Gene3D" id="3.30.700.10">
    <property type="entry name" value="Glycoprotein, Type 4 Pilin"/>
    <property type="match status" value="1"/>
</dbReference>
<evidence type="ECO:0000256" key="1">
    <source>
        <dbReference type="SAM" id="Phobius"/>
    </source>
</evidence>
<keyword evidence="1" id="KW-0472">Membrane</keyword>
<dbReference type="Pfam" id="PF07963">
    <property type="entry name" value="N_methyl"/>
    <property type="match status" value="1"/>
</dbReference>
<evidence type="ECO:0000313" key="3">
    <source>
        <dbReference type="Proteomes" id="UP001595692"/>
    </source>
</evidence>
<dbReference type="SUPFAM" id="SSF54523">
    <property type="entry name" value="Pili subunits"/>
    <property type="match status" value="1"/>
</dbReference>
<proteinExistence type="predicted"/>
<dbReference type="PROSITE" id="PS00409">
    <property type="entry name" value="PROKAR_NTER_METHYL"/>
    <property type="match status" value="1"/>
</dbReference>
<dbReference type="InterPro" id="IPR012902">
    <property type="entry name" value="N_methyl_site"/>
</dbReference>
<dbReference type="RefSeq" id="WP_377152071.1">
    <property type="nucleotide sequence ID" value="NZ_JBHSAF010000010.1"/>
</dbReference>
<sequence length="157" mass="16670">MTKARGFTLIELVIVIVLLGILGVLAASKMISLRKESLVSTLYGMRSAIEAVGQQTYALAAVRGLENSASASVVNNTQTIPLVYGYPAGGVSAGLSSLIEFPAGDWHQRASVYAGAWVYWHGTLQEDAGVGQCYLRYRQATAAGKKPVMDIETSGCK</sequence>
<gene>
    <name evidence="2" type="ORF">ACFOSS_09370</name>
</gene>
<evidence type="ECO:0000313" key="2">
    <source>
        <dbReference type="EMBL" id="MFC3913676.1"/>
    </source>
</evidence>
<comment type="caution">
    <text evidence="2">The sequence shown here is derived from an EMBL/GenBank/DDBJ whole genome shotgun (WGS) entry which is preliminary data.</text>
</comment>
<organism evidence="2 3">
    <name type="scientific">Pseudaeromonas sharmana</name>
    <dbReference type="NCBI Taxonomy" id="328412"/>
    <lineage>
        <taxon>Bacteria</taxon>
        <taxon>Pseudomonadati</taxon>
        <taxon>Pseudomonadota</taxon>
        <taxon>Gammaproteobacteria</taxon>
        <taxon>Aeromonadales</taxon>
        <taxon>Aeromonadaceae</taxon>
        <taxon>Pseudaeromonas</taxon>
    </lineage>
</organism>
<keyword evidence="1" id="KW-1133">Transmembrane helix</keyword>
<feature type="transmembrane region" description="Helical" evidence="1">
    <location>
        <begin position="6"/>
        <end position="27"/>
    </location>
</feature>
<dbReference type="Proteomes" id="UP001595692">
    <property type="component" value="Unassembled WGS sequence"/>
</dbReference>
<dbReference type="EMBL" id="JBHSAF010000010">
    <property type="protein sequence ID" value="MFC3913676.1"/>
    <property type="molecule type" value="Genomic_DNA"/>
</dbReference>
<name>A0ABV8CNJ2_9GAMM</name>
<dbReference type="NCBIfam" id="TIGR02532">
    <property type="entry name" value="IV_pilin_GFxxxE"/>
    <property type="match status" value="1"/>
</dbReference>
<dbReference type="InterPro" id="IPR045584">
    <property type="entry name" value="Pilin-like"/>
</dbReference>
<reference evidence="3" key="1">
    <citation type="journal article" date="2019" name="Int. J. Syst. Evol. Microbiol.">
        <title>The Global Catalogue of Microorganisms (GCM) 10K type strain sequencing project: providing services to taxonomists for standard genome sequencing and annotation.</title>
        <authorList>
            <consortium name="The Broad Institute Genomics Platform"/>
            <consortium name="The Broad Institute Genome Sequencing Center for Infectious Disease"/>
            <person name="Wu L."/>
            <person name="Ma J."/>
        </authorList>
    </citation>
    <scope>NUCLEOTIDE SEQUENCE [LARGE SCALE GENOMIC DNA]</scope>
    <source>
        <strain evidence="3">CCUG 54939</strain>
    </source>
</reference>
<keyword evidence="1" id="KW-0812">Transmembrane</keyword>
<keyword evidence="3" id="KW-1185">Reference proteome</keyword>
<protein>
    <submittedName>
        <fullName evidence="2">Type II secretion system protein</fullName>
    </submittedName>
</protein>
<accession>A0ABV8CNJ2</accession>